<sequence>MKWSITPVLSVLCMAFVGPVWAAQQAPSAPVLVGQYKRLQDDAPVDLKSYAGKVVLVVNTASKCGFTNQYDDLEKLYAKYKAKGLVVLGFPSTSFRQEYSDNAKIADFCKNTYGIKFPMFANMEVVGPNAAPLFKALQKATGQTVQWNFNKYLISKDETRIKYFPSEVPPLGSPLEDLIVEELKR</sequence>
<keyword evidence="3 4" id="KW-0560">Oxidoreductase</keyword>
<evidence type="ECO:0000313" key="7">
    <source>
        <dbReference type="Proteomes" id="UP001156664"/>
    </source>
</evidence>
<evidence type="ECO:0000256" key="4">
    <source>
        <dbReference type="RuleBase" id="RU000499"/>
    </source>
</evidence>
<keyword evidence="7" id="KW-1185">Reference proteome</keyword>
<dbReference type="InterPro" id="IPR000889">
    <property type="entry name" value="Glutathione_peroxidase"/>
</dbReference>
<dbReference type="PRINTS" id="PR01011">
    <property type="entry name" value="GLUTPROXDASE"/>
</dbReference>
<dbReference type="InterPro" id="IPR036249">
    <property type="entry name" value="Thioredoxin-like_sf"/>
</dbReference>
<reference evidence="7" key="1">
    <citation type="journal article" date="2019" name="Int. J. Syst. Evol. Microbiol.">
        <title>The Global Catalogue of Microorganisms (GCM) 10K type strain sequencing project: providing services to taxonomists for standard genome sequencing and annotation.</title>
        <authorList>
            <consortium name="The Broad Institute Genomics Platform"/>
            <consortium name="The Broad Institute Genome Sequencing Center for Infectious Disease"/>
            <person name="Wu L."/>
            <person name="Ma J."/>
        </authorList>
    </citation>
    <scope>NUCLEOTIDE SEQUENCE [LARGE SCALE GENOMIC DNA]</scope>
    <source>
        <strain evidence="7">NBRC 105857</strain>
    </source>
</reference>
<dbReference type="Pfam" id="PF00255">
    <property type="entry name" value="GSHPx"/>
    <property type="match status" value="1"/>
</dbReference>
<dbReference type="PROSITE" id="PS51355">
    <property type="entry name" value="GLUTATHIONE_PEROXID_3"/>
    <property type="match status" value="1"/>
</dbReference>
<dbReference type="RefSeq" id="WP_284280016.1">
    <property type="nucleotide sequence ID" value="NZ_BSOJ01000006.1"/>
</dbReference>
<comment type="similarity">
    <text evidence="1 4">Belongs to the glutathione peroxidase family.</text>
</comment>
<accession>A0ABQ5YM32</accession>
<evidence type="ECO:0000313" key="6">
    <source>
        <dbReference type="EMBL" id="GLR25623.1"/>
    </source>
</evidence>
<dbReference type="PANTHER" id="PTHR11592:SF78">
    <property type="entry name" value="GLUTATHIONE PEROXIDASE"/>
    <property type="match status" value="1"/>
</dbReference>
<dbReference type="CDD" id="cd00340">
    <property type="entry name" value="GSH_Peroxidase"/>
    <property type="match status" value="1"/>
</dbReference>
<gene>
    <name evidence="6" type="primary">btuE</name>
    <name evidence="6" type="ORF">GCM10007875_07110</name>
</gene>
<protein>
    <recommendedName>
        <fullName evidence="4">Glutathione peroxidase</fullName>
    </recommendedName>
</protein>
<proteinExistence type="inferred from homology"/>
<feature type="chain" id="PRO_5045362096" description="Glutathione peroxidase" evidence="5">
    <location>
        <begin position="23"/>
        <end position="185"/>
    </location>
</feature>
<name>A0ABQ5YM32_9BURK</name>
<dbReference type="SUPFAM" id="SSF52833">
    <property type="entry name" value="Thioredoxin-like"/>
    <property type="match status" value="1"/>
</dbReference>
<keyword evidence="2 4" id="KW-0575">Peroxidase</keyword>
<dbReference type="Proteomes" id="UP001156664">
    <property type="component" value="Unassembled WGS sequence"/>
</dbReference>
<evidence type="ECO:0000256" key="1">
    <source>
        <dbReference type="ARBA" id="ARBA00006926"/>
    </source>
</evidence>
<dbReference type="Gene3D" id="3.40.30.10">
    <property type="entry name" value="Glutaredoxin"/>
    <property type="match status" value="1"/>
</dbReference>
<dbReference type="InterPro" id="IPR029759">
    <property type="entry name" value="GPX_AS"/>
</dbReference>
<evidence type="ECO:0000256" key="5">
    <source>
        <dbReference type="SAM" id="SignalP"/>
    </source>
</evidence>
<organism evidence="6 7">
    <name type="scientific">Limnobacter litoralis</name>
    <dbReference type="NCBI Taxonomy" id="481366"/>
    <lineage>
        <taxon>Bacteria</taxon>
        <taxon>Pseudomonadati</taxon>
        <taxon>Pseudomonadota</taxon>
        <taxon>Betaproteobacteria</taxon>
        <taxon>Burkholderiales</taxon>
        <taxon>Burkholderiaceae</taxon>
        <taxon>Limnobacter</taxon>
    </lineage>
</organism>
<evidence type="ECO:0000256" key="3">
    <source>
        <dbReference type="ARBA" id="ARBA00023002"/>
    </source>
</evidence>
<dbReference type="PROSITE" id="PS00460">
    <property type="entry name" value="GLUTATHIONE_PEROXID_1"/>
    <property type="match status" value="1"/>
</dbReference>
<dbReference type="GO" id="GO:0004601">
    <property type="term" value="F:peroxidase activity"/>
    <property type="evidence" value="ECO:0007669"/>
    <property type="project" value="UniProtKB-KW"/>
</dbReference>
<dbReference type="EMBL" id="BSOJ01000006">
    <property type="protein sequence ID" value="GLR25623.1"/>
    <property type="molecule type" value="Genomic_DNA"/>
</dbReference>
<keyword evidence="5" id="KW-0732">Signal</keyword>
<comment type="caution">
    <text evidence="6">The sequence shown here is derived from an EMBL/GenBank/DDBJ whole genome shotgun (WGS) entry which is preliminary data.</text>
</comment>
<feature type="signal peptide" evidence="5">
    <location>
        <begin position="1"/>
        <end position="22"/>
    </location>
</feature>
<dbReference type="PIRSF" id="PIRSF000303">
    <property type="entry name" value="Glutathion_perox"/>
    <property type="match status" value="1"/>
</dbReference>
<evidence type="ECO:0000256" key="2">
    <source>
        <dbReference type="ARBA" id="ARBA00022559"/>
    </source>
</evidence>
<dbReference type="PANTHER" id="PTHR11592">
    <property type="entry name" value="GLUTATHIONE PEROXIDASE"/>
    <property type="match status" value="1"/>
</dbReference>